<evidence type="ECO:0000256" key="10">
    <source>
        <dbReference type="ARBA" id="ARBA00023180"/>
    </source>
</evidence>
<dbReference type="Pfam" id="PF13895">
    <property type="entry name" value="Ig_2"/>
    <property type="match status" value="1"/>
</dbReference>
<evidence type="ECO:0000256" key="8">
    <source>
        <dbReference type="ARBA" id="ARBA00023136"/>
    </source>
</evidence>
<dbReference type="SMART" id="SM00409">
    <property type="entry name" value="IG"/>
    <property type="match status" value="3"/>
</dbReference>
<dbReference type="Pfam" id="PF08205">
    <property type="entry name" value="C2-set_2"/>
    <property type="match status" value="1"/>
</dbReference>
<dbReference type="SMART" id="SM00406">
    <property type="entry name" value="IGv"/>
    <property type="match status" value="1"/>
</dbReference>
<dbReference type="InterPro" id="IPR036179">
    <property type="entry name" value="Ig-like_dom_sf"/>
</dbReference>
<feature type="domain" description="Ig-like" evidence="14">
    <location>
        <begin position="225"/>
        <end position="321"/>
    </location>
</feature>
<comment type="subcellular location">
    <subcellularLocation>
        <location evidence="1">Membrane</location>
        <topology evidence="1">Single-pass membrane protein</topology>
    </subcellularLocation>
</comment>
<evidence type="ECO:0000313" key="16">
    <source>
        <dbReference type="Proteomes" id="UP001369086"/>
    </source>
</evidence>
<feature type="domain" description="Ig-like" evidence="14">
    <location>
        <begin position="6"/>
        <end position="133"/>
    </location>
</feature>
<keyword evidence="5" id="KW-0677">Repeat</keyword>
<dbReference type="InterPro" id="IPR013106">
    <property type="entry name" value="Ig_V-set"/>
</dbReference>
<dbReference type="SMART" id="SM00408">
    <property type="entry name" value="IGc2"/>
    <property type="match status" value="2"/>
</dbReference>
<evidence type="ECO:0000256" key="11">
    <source>
        <dbReference type="SAM" id="MobiDB-lite"/>
    </source>
</evidence>
<evidence type="ECO:0000256" key="2">
    <source>
        <dbReference type="ARBA" id="ARBA00007810"/>
    </source>
</evidence>
<keyword evidence="7 12" id="KW-1133">Transmembrane helix</keyword>
<dbReference type="InterPro" id="IPR013783">
    <property type="entry name" value="Ig-like_fold"/>
</dbReference>
<keyword evidence="3 12" id="KW-0812">Transmembrane</keyword>
<feature type="chain" id="PRO_5047089008" evidence="13">
    <location>
        <begin position="26"/>
        <end position="390"/>
    </location>
</feature>
<keyword evidence="16" id="KW-1185">Reference proteome</keyword>
<dbReference type="SUPFAM" id="SSF48726">
    <property type="entry name" value="Immunoglobulin"/>
    <property type="match status" value="2"/>
</dbReference>
<dbReference type="InterPro" id="IPR007110">
    <property type="entry name" value="Ig-like_dom"/>
</dbReference>
<feature type="domain" description="Ig-like" evidence="14">
    <location>
        <begin position="138"/>
        <end position="219"/>
    </location>
</feature>
<feature type="region of interest" description="Disordered" evidence="11">
    <location>
        <begin position="358"/>
        <end position="390"/>
    </location>
</feature>
<keyword evidence="10" id="KW-0325">Glycoprotein</keyword>
<feature type="signal peptide" evidence="13">
    <location>
        <begin position="1"/>
        <end position="25"/>
    </location>
</feature>
<dbReference type="InterPro" id="IPR013162">
    <property type="entry name" value="CD80_C2-set"/>
</dbReference>
<dbReference type="Proteomes" id="UP001369086">
    <property type="component" value="Unassembled WGS sequence"/>
</dbReference>
<evidence type="ECO:0000256" key="4">
    <source>
        <dbReference type="ARBA" id="ARBA00022729"/>
    </source>
</evidence>
<sequence>MQQAKPSFSFWFTLSLLQFQHQVTGIKVVDGDVNVTMGEDAVLQCKLTDTSDEVTQITWQRKNSAHEDNFLIYESESGAKPLNEFGKRVQFIGDGDKNANIILQNTILSDEGGYVCIFTVFPSGPYSTDIQLTVRVTPVIKVFTEDPPEVGSGESTVATCIAACGKPAATITWKTSLAEQRIENNSFLHENGTTTTQSQLLAIPVKSMHQQEVFCIVEHPTLKHPEIISHKLNIYYSPSVDVRAAEKPPGSLLLQCEADANPPATYSWSKENQSLATSNKMNIERSGQYLLEMTPDINGLYFCESRNPYGTASGTIYLHISSSREQYGVLIAGIILILIALAVVLFFVWRQRGEQTGSVQFRRNRQDTGGTESDSMTQGRDQGREDVDSV</sequence>
<dbReference type="Pfam" id="PF07686">
    <property type="entry name" value="V-set"/>
    <property type="match status" value="1"/>
</dbReference>
<name>A0ABR0ZQD2_HUSHU</name>
<evidence type="ECO:0000256" key="9">
    <source>
        <dbReference type="ARBA" id="ARBA00023157"/>
    </source>
</evidence>
<dbReference type="EMBL" id="JAHFZB010000008">
    <property type="protein sequence ID" value="KAK6487013.1"/>
    <property type="molecule type" value="Genomic_DNA"/>
</dbReference>
<evidence type="ECO:0000313" key="15">
    <source>
        <dbReference type="EMBL" id="KAK6487013.1"/>
    </source>
</evidence>
<dbReference type="Gene3D" id="2.60.40.10">
    <property type="entry name" value="Immunoglobulins"/>
    <property type="match status" value="3"/>
</dbReference>
<dbReference type="InterPro" id="IPR051427">
    <property type="entry name" value="Nectin/Nectin-like"/>
</dbReference>
<keyword evidence="8 12" id="KW-0472">Membrane</keyword>
<feature type="compositionally biased region" description="Polar residues" evidence="11">
    <location>
        <begin position="358"/>
        <end position="380"/>
    </location>
</feature>
<feature type="transmembrane region" description="Helical" evidence="12">
    <location>
        <begin position="327"/>
        <end position="349"/>
    </location>
</feature>
<gene>
    <name evidence="15" type="ORF">HHUSO_G10735</name>
</gene>
<comment type="similarity">
    <text evidence="2">Belongs to the nectin family.</text>
</comment>
<accession>A0ABR0ZQD2</accession>
<evidence type="ECO:0000256" key="12">
    <source>
        <dbReference type="SAM" id="Phobius"/>
    </source>
</evidence>
<proteinExistence type="inferred from homology"/>
<dbReference type="PANTHER" id="PTHR23277">
    <property type="entry name" value="NECTIN-RELATED"/>
    <property type="match status" value="1"/>
</dbReference>
<reference evidence="15 16" key="1">
    <citation type="submission" date="2021-05" db="EMBL/GenBank/DDBJ databases">
        <authorList>
            <person name="Zahm M."/>
            <person name="Klopp C."/>
            <person name="Cabau C."/>
            <person name="Kuhl H."/>
            <person name="Suciu R."/>
            <person name="Ciorpac M."/>
            <person name="Holostenco D."/>
            <person name="Gessner J."/>
            <person name="Wuertz S."/>
            <person name="Hohne C."/>
            <person name="Stock M."/>
            <person name="Gislard M."/>
            <person name="Lluch J."/>
            <person name="Milhes M."/>
            <person name="Lampietro C."/>
            <person name="Lopez Roques C."/>
            <person name="Donnadieu C."/>
            <person name="Du K."/>
            <person name="Schartl M."/>
            <person name="Guiguen Y."/>
        </authorList>
    </citation>
    <scope>NUCLEOTIDE SEQUENCE [LARGE SCALE GENOMIC DNA]</scope>
    <source>
        <strain evidence="15">Hh-F2</strain>
        <tissue evidence="15">Blood</tissue>
    </source>
</reference>
<comment type="caution">
    <text evidence="15">The sequence shown here is derived from an EMBL/GenBank/DDBJ whole genome shotgun (WGS) entry which is preliminary data.</text>
</comment>
<feature type="compositionally biased region" description="Basic and acidic residues" evidence="11">
    <location>
        <begin position="381"/>
        <end position="390"/>
    </location>
</feature>
<keyword evidence="6" id="KW-0130">Cell adhesion</keyword>
<organism evidence="15 16">
    <name type="scientific">Huso huso</name>
    <name type="common">Beluga</name>
    <name type="synonym">Acipenser huso</name>
    <dbReference type="NCBI Taxonomy" id="61971"/>
    <lineage>
        <taxon>Eukaryota</taxon>
        <taxon>Metazoa</taxon>
        <taxon>Chordata</taxon>
        <taxon>Craniata</taxon>
        <taxon>Vertebrata</taxon>
        <taxon>Euteleostomi</taxon>
        <taxon>Actinopterygii</taxon>
        <taxon>Chondrostei</taxon>
        <taxon>Acipenseriformes</taxon>
        <taxon>Acipenseridae</taxon>
        <taxon>Huso</taxon>
    </lineage>
</organism>
<keyword evidence="9" id="KW-1015">Disulfide bond</keyword>
<dbReference type="PANTHER" id="PTHR23277:SF106">
    <property type="entry name" value="NECTIN-1 ISOFORM X1-RELATED"/>
    <property type="match status" value="1"/>
</dbReference>
<keyword evidence="4 13" id="KW-0732">Signal</keyword>
<dbReference type="InterPro" id="IPR003599">
    <property type="entry name" value="Ig_sub"/>
</dbReference>
<evidence type="ECO:0000256" key="5">
    <source>
        <dbReference type="ARBA" id="ARBA00022737"/>
    </source>
</evidence>
<evidence type="ECO:0000259" key="14">
    <source>
        <dbReference type="PROSITE" id="PS50835"/>
    </source>
</evidence>
<evidence type="ECO:0000256" key="3">
    <source>
        <dbReference type="ARBA" id="ARBA00022692"/>
    </source>
</evidence>
<protein>
    <submittedName>
        <fullName evidence="15">Nectin-1-like</fullName>
    </submittedName>
</protein>
<dbReference type="PROSITE" id="PS50835">
    <property type="entry name" value="IG_LIKE"/>
    <property type="match status" value="3"/>
</dbReference>
<evidence type="ECO:0000256" key="1">
    <source>
        <dbReference type="ARBA" id="ARBA00004167"/>
    </source>
</evidence>
<evidence type="ECO:0000256" key="6">
    <source>
        <dbReference type="ARBA" id="ARBA00022889"/>
    </source>
</evidence>
<evidence type="ECO:0000256" key="13">
    <source>
        <dbReference type="SAM" id="SignalP"/>
    </source>
</evidence>
<dbReference type="InterPro" id="IPR003598">
    <property type="entry name" value="Ig_sub2"/>
</dbReference>
<evidence type="ECO:0000256" key="7">
    <source>
        <dbReference type="ARBA" id="ARBA00022989"/>
    </source>
</evidence>